<evidence type="ECO:0008006" key="4">
    <source>
        <dbReference type="Google" id="ProtNLM"/>
    </source>
</evidence>
<gene>
    <name evidence="2" type="ORF">Pan216_56000</name>
</gene>
<keyword evidence="1" id="KW-0472">Membrane</keyword>
<protein>
    <recommendedName>
        <fullName evidence="4">DUF1634 domain-containing protein</fullName>
    </recommendedName>
</protein>
<dbReference type="Pfam" id="PF07843">
    <property type="entry name" value="DUF1634"/>
    <property type="match status" value="1"/>
</dbReference>
<evidence type="ECO:0000313" key="2">
    <source>
        <dbReference type="EMBL" id="QDU64709.1"/>
    </source>
</evidence>
<keyword evidence="1" id="KW-0812">Transmembrane</keyword>
<evidence type="ECO:0000313" key="3">
    <source>
        <dbReference type="Proteomes" id="UP000317093"/>
    </source>
</evidence>
<feature type="transmembrane region" description="Helical" evidence="1">
    <location>
        <begin position="22"/>
        <end position="44"/>
    </location>
</feature>
<dbReference type="EMBL" id="CP036279">
    <property type="protein sequence ID" value="QDU64709.1"/>
    <property type="molecule type" value="Genomic_DNA"/>
</dbReference>
<reference evidence="2 3" key="1">
    <citation type="submission" date="2019-02" db="EMBL/GenBank/DDBJ databases">
        <title>Deep-cultivation of Planctomycetes and their phenomic and genomic characterization uncovers novel biology.</title>
        <authorList>
            <person name="Wiegand S."/>
            <person name="Jogler M."/>
            <person name="Boedeker C."/>
            <person name="Pinto D."/>
            <person name="Vollmers J."/>
            <person name="Rivas-Marin E."/>
            <person name="Kohn T."/>
            <person name="Peeters S.H."/>
            <person name="Heuer A."/>
            <person name="Rast P."/>
            <person name="Oberbeckmann S."/>
            <person name="Bunk B."/>
            <person name="Jeske O."/>
            <person name="Meyerdierks A."/>
            <person name="Storesund J.E."/>
            <person name="Kallscheuer N."/>
            <person name="Luecker S."/>
            <person name="Lage O.M."/>
            <person name="Pohl T."/>
            <person name="Merkel B.J."/>
            <person name="Hornburger P."/>
            <person name="Mueller R.-W."/>
            <person name="Bruemmer F."/>
            <person name="Labrenz M."/>
            <person name="Spormann A.M."/>
            <person name="Op den Camp H."/>
            <person name="Overmann J."/>
            <person name="Amann R."/>
            <person name="Jetten M.S.M."/>
            <person name="Mascher T."/>
            <person name="Medema M.H."/>
            <person name="Devos D.P."/>
            <person name="Kaster A.-K."/>
            <person name="Ovreas L."/>
            <person name="Rohde M."/>
            <person name="Galperin M.Y."/>
            <person name="Jogler C."/>
        </authorList>
    </citation>
    <scope>NUCLEOTIDE SEQUENCE [LARGE SCALE GENOMIC DNA]</scope>
    <source>
        <strain evidence="2 3">Pan216</strain>
    </source>
</reference>
<keyword evidence="1" id="KW-1133">Transmembrane helix</keyword>
<dbReference type="KEGG" id="knv:Pan216_56000"/>
<dbReference type="RefSeq" id="WP_419193043.1">
    <property type="nucleotide sequence ID" value="NZ_CP036279.1"/>
</dbReference>
<keyword evidence="3" id="KW-1185">Reference proteome</keyword>
<dbReference type="Proteomes" id="UP000317093">
    <property type="component" value="Chromosome"/>
</dbReference>
<organism evidence="2 3">
    <name type="scientific">Kolteria novifilia</name>
    <dbReference type="NCBI Taxonomy" id="2527975"/>
    <lineage>
        <taxon>Bacteria</taxon>
        <taxon>Pseudomonadati</taxon>
        <taxon>Planctomycetota</taxon>
        <taxon>Planctomycetia</taxon>
        <taxon>Kolteriales</taxon>
        <taxon>Kolteriaceae</taxon>
        <taxon>Kolteria</taxon>
    </lineage>
</organism>
<proteinExistence type="predicted"/>
<feature type="transmembrane region" description="Helical" evidence="1">
    <location>
        <begin position="80"/>
        <end position="105"/>
    </location>
</feature>
<sequence length="140" mass="15135">MSEPVITTDSERTVRAQRLMGALLRIGVVASAIVLIVGGCFYFSQHGDTTVDYSKFRVEPGTLRSVSGVVEGLRTGDSLIIMQFGILILLATPVARVLFSLVLFLIERDWTYVVVTSIVLAGLAFSLFGADYLSSLTKSA</sequence>
<evidence type="ECO:0000256" key="1">
    <source>
        <dbReference type="SAM" id="Phobius"/>
    </source>
</evidence>
<accession>A0A518BCM2</accession>
<dbReference type="AlphaFoldDB" id="A0A518BCM2"/>
<feature type="transmembrane region" description="Helical" evidence="1">
    <location>
        <begin position="112"/>
        <end position="130"/>
    </location>
</feature>
<name>A0A518BCM2_9BACT</name>
<dbReference type="InterPro" id="IPR012861">
    <property type="entry name" value="DUF1634"/>
</dbReference>